<protein>
    <submittedName>
        <fullName evidence="1">Uncharacterized protein</fullName>
    </submittedName>
</protein>
<dbReference type="OrthoDB" id="1714737at2759"/>
<gene>
    <name evidence="1" type="ORF">MUK42_34211</name>
</gene>
<evidence type="ECO:0000313" key="1">
    <source>
        <dbReference type="EMBL" id="URE13957.1"/>
    </source>
</evidence>
<evidence type="ECO:0000313" key="2">
    <source>
        <dbReference type="Proteomes" id="UP001055439"/>
    </source>
</evidence>
<dbReference type="Proteomes" id="UP001055439">
    <property type="component" value="Chromosome 6"/>
</dbReference>
<dbReference type="EMBL" id="CP097508">
    <property type="protein sequence ID" value="URE13957.1"/>
    <property type="molecule type" value="Genomic_DNA"/>
</dbReference>
<organism evidence="1 2">
    <name type="scientific">Musa troglodytarum</name>
    <name type="common">fe'i banana</name>
    <dbReference type="NCBI Taxonomy" id="320322"/>
    <lineage>
        <taxon>Eukaryota</taxon>
        <taxon>Viridiplantae</taxon>
        <taxon>Streptophyta</taxon>
        <taxon>Embryophyta</taxon>
        <taxon>Tracheophyta</taxon>
        <taxon>Spermatophyta</taxon>
        <taxon>Magnoliopsida</taxon>
        <taxon>Liliopsida</taxon>
        <taxon>Zingiberales</taxon>
        <taxon>Musaceae</taxon>
        <taxon>Musa</taxon>
    </lineage>
</organism>
<dbReference type="AlphaFoldDB" id="A0A9E7KDJ1"/>
<keyword evidence="2" id="KW-1185">Reference proteome</keyword>
<reference evidence="1" key="1">
    <citation type="submission" date="2022-05" db="EMBL/GenBank/DDBJ databases">
        <title>The Musa troglodytarum L. genome provides insights into the mechanism of non-climacteric behaviour and enrichment of carotenoids.</title>
        <authorList>
            <person name="Wang J."/>
        </authorList>
    </citation>
    <scope>NUCLEOTIDE SEQUENCE</scope>
    <source>
        <tissue evidence="1">Leaf</tissue>
    </source>
</reference>
<name>A0A9E7KDJ1_9LILI</name>
<proteinExistence type="predicted"/>
<sequence>MPPNSPPPLPPPPRPFSESSTLLQSFPRSVLARRIDLSPKNWDLRALSVSKKHSTVLGYARRKMISKTLSCRIDKRFYLAMPCGEGGGLRKDDCVEDKPLRSTETLWWFNATYSAESSGWKEGAQVRIGYPIRSNSGWMRERMTHLVRAKKDDDINT</sequence>
<accession>A0A9E7KDJ1</accession>